<proteinExistence type="predicted"/>
<evidence type="ECO:0000313" key="1">
    <source>
        <dbReference type="EMBL" id="MDR7074914.1"/>
    </source>
</evidence>
<keyword evidence="1" id="KW-0378">Hydrolase</keyword>
<comment type="caution">
    <text evidence="1">The sequence shown here is derived from an EMBL/GenBank/DDBJ whole genome shotgun (WGS) entry which is preliminary data.</text>
</comment>
<dbReference type="EC" id="3.2.2.20" evidence="1"/>
<dbReference type="InterPro" id="IPR052891">
    <property type="entry name" value="DNA-3mA_glycosylase"/>
</dbReference>
<evidence type="ECO:0000313" key="2">
    <source>
        <dbReference type="Proteomes" id="UP001258181"/>
    </source>
</evidence>
<gene>
    <name evidence="1" type="ORF">J2X07_003929</name>
</gene>
<sequence>MQRCKWSEESEMLQQYHDEEWGQKAEGSNKLFECLTLELFQSGLSWRTILHKRENFRKAFANFQVERVKDFNVDDIERLVADVGIVRHRKKIEATIKNANIVHEIIQTYGSFDAFLDQLPNGKLEKQKALQKTFKHVGFTTAESFLEATGRIAPTHSENCFLHVKK</sequence>
<dbReference type="GO" id="GO:0008725">
    <property type="term" value="F:DNA-3-methyladenine glycosylase activity"/>
    <property type="evidence" value="ECO:0007669"/>
    <property type="project" value="UniProtKB-EC"/>
</dbReference>
<dbReference type="PANTHER" id="PTHR30037:SF4">
    <property type="entry name" value="DNA-3-METHYLADENINE GLYCOSYLASE I"/>
    <property type="match status" value="1"/>
</dbReference>
<organism evidence="1 2">
    <name type="scientific">Fictibacillus barbaricus</name>
    <dbReference type="NCBI Taxonomy" id="182136"/>
    <lineage>
        <taxon>Bacteria</taxon>
        <taxon>Bacillati</taxon>
        <taxon>Bacillota</taxon>
        <taxon>Bacilli</taxon>
        <taxon>Bacillales</taxon>
        <taxon>Fictibacillaceae</taxon>
        <taxon>Fictibacillus</taxon>
    </lineage>
</organism>
<keyword evidence="1" id="KW-0326">Glycosidase</keyword>
<protein>
    <submittedName>
        <fullName evidence="1">DNA-3-methyladenine glycosylase I</fullName>
        <ecNumber evidence="1">3.2.2.20</ecNumber>
    </submittedName>
</protein>
<reference evidence="1 2" key="1">
    <citation type="submission" date="2023-07" db="EMBL/GenBank/DDBJ databases">
        <title>Sorghum-associated microbial communities from plants grown in Nebraska, USA.</title>
        <authorList>
            <person name="Schachtman D."/>
        </authorList>
    </citation>
    <scope>NUCLEOTIDE SEQUENCE [LARGE SCALE GENOMIC DNA]</scope>
    <source>
        <strain evidence="1 2">BE211</strain>
    </source>
</reference>
<dbReference type="Proteomes" id="UP001258181">
    <property type="component" value="Unassembled WGS sequence"/>
</dbReference>
<dbReference type="SUPFAM" id="SSF48150">
    <property type="entry name" value="DNA-glycosylase"/>
    <property type="match status" value="1"/>
</dbReference>
<dbReference type="InterPro" id="IPR011257">
    <property type="entry name" value="DNA_glycosylase"/>
</dbReference>
<dbReference type="RefSeq" id="WP_310262674.1">
    <property type="nucleotide sequence ID" value="NZ_JAVDWA010000013.1"/>
</dbReference>
<dbReference type="EMBL" id="JAVDWA010000013">
    <property type="protein sequence ID" value="MDR7074914.1"/>
    <property type="molecule type" value="Genomic_DNA"/>
</dbReference>
<keyword evidence="2" id="KW-1185">Reference proteome</keyword>
<accession>A0ABU1U618</accession>
<dbReference type="Pfam" id="PF03352">
    <property type="entry name" value="Adenine_glyco"/>
    <property type="match status" value="1"/>
</dbReference>
<dbReference type="Gene3D" id="1.10.340.30">
    <property type="entry name" value="Hypothetical protein, domain 2"/>
    <property type="match status" value="1"/>
</dbReference>
<dbReference type="InterPro" id="IPR005019">
    <property type="entry name" value="Adenine_glyco"/>
</dbReference>
<name>A0ABU1U618_9BACL</name>
<dbReference type="PANTHER" id="PTHR30037">
    <property type="entry name" value="DNA-3-METHYLADENINE GLYCOSYLASE 1"/>
    <property type="match status" value="1"/>
</dbReference>